<protein>
    <submittedName>
        <fullName evidence="2">Enoyl-CoA hydratase</fullName>
    </submittedName>
</protein>
<dbReference type="PANTHER" id="PTHR42964:SF1">
    <property type="entry name" value="POLYKETIDE BIOSYNTHESIS ENOYL-COA HYDRATASE PKSH-RELATED"/>
    <property type="match status" value="1"/>
</dbReference>
<dbReference type="Gene3D" id="6.10.30.40">
    <property type="match status" value="1"/>
</dbReference>
<dbReference type="AlphaFoldDB" id="A0A7G5MVR6"/>
<dbReference type="EMBL" id="CP039126">
    <property type="protein sequence ID" value="QMW78709.1"/>
    <property type="molecule type" value="Genomic_DNA"/>
</dbReference>
<dbReference type="InterPro" id="IPR029045">
    <property type="entry name" value="ClpP/crotonase-like_dom_sf"/>
</dbReference>
<organism evidence="2 3">
    <name type="scientific">Blautia producta</name>
    <dbReference type="NCBI Taxonomy" id="33035"/>
    <lineage>
        <taxon>Bacteria</taxon>
        <taxon>Bacillati</taxon>
        <taxon>Bacillota</taxon>
        <taxon>Clostridia</taxon>
        <taxon>Lachnospirales</taxon>
        <taxon>Lachnospiraceae</taxon>
        <taxon>Blautia</taxon>
    </lineage>
</organism>
<dbReference type="InterPro" id="IPR001753">
    <property type="entry name" value="Enoyl-CoA_hydra/iso"/>
</dbReference>
<dbReference type="CDD" id="cd06558">
    <property type="entry name" value="crotonase-like"/>
    <property type="match status" value="1"/>
</dbReference>
<dbReference type="Proteomes" id="UP000515789">
    <property type="component" value="Chromosome"/>
</dbReference>
<dbReference type="GO" id="GO:0003824">
    <property type="term" value="F:catalytic activity"/>
    <property type="evidence" value="ECO:0007669"/>
    <property type="project" value="UniProtKB-ARBA"/>
</dbReference>
<sequence length="270" mass="31184">MVFIEIINGHKGVYMFKTLIVEEVQERIVVTMNRAKYKNSINELMLDEFHILLDQLETVDKHKILVIQGDEVYFCTGMDLKIFERESTNDSQASKQFCEKYMLLLKKISLLPKAVISIIDGQVMAGGVGIVAVSDIVIATPRSTFILSEALWGLLPSMVLPYLIRRIGFQNAYKMTLTATRIEAANAREINLVDILTDDTRKSLNFYAMKFSRISNETIKEIKLYFKKLWIINEKIENMGIEETNFLANKECVKRNIVNFTKYNIFPWET</sequence>
<reference evidence="2 3" key="1">
    <citation type="submission" date="2019-04" db="EMBL/GenBank/DDBJ databases">
        <authorList>
            <person name="Schori C."/>
            <person name="Ahrens C."/>
        </authorList>
    </citation>
    <scope>NUCLEOTIDE SEQUENCE [LARGE SCALE GENOMIC DNA]</scope>
    <source>
        <strain evidence="2 3">DSM 2950</strain>
    </source>
</reference>
<gene>
    <name evidence="2" type="ORF">E5259_14525</name>
</gene>
<evidence type="ECO:0000256" key="1">
    <source>
        <dbReference type="ARBA" id="ARBA00005254"/>
    </source>
</evidence>
<dbReference type="InterPro" id="IPR051683">
    <property type="entry name" value="Enoyl-CoA_Hydratase/Isomerase"/>
</dbReference>
<accession>A0A7G5MVR6</accession>
<name>A0A7G5MVR6_9FIRM</name>
<evidence type="ECO:0000313" key="3">
    <source>
        <dbReference type="Proteomes" id="UP000515789"/>
    </source>
</evidence>
<dbReference type="Pfam" id="PF00378">
    <property type="entry name" value="ECH_1"/>
    <property type="match status" value="1"/>
</dbReference>
<proteinExistence type="inferred from homology"/>
<dbReference type="PANTHER" id="PTHR42964">
    <property type="entry name" value="ENOYL-COA HYDRATASE"/>
    <property type="match status" value="1"/>
</dbReference>
<comment type="similarity">
    <text evidence="1">Belongs to the enoyl-CoA hydratase/isomerase family.</text>
</comment>
<dbReference type="Gene3D" id="3.90.226.10">
    <property type="entry name" value="2-enoyl-CoA Hydratase, Chain A, domain 1"/>
    <property type="match status" value="1"/>
</dbReference>
<evidence type="ECO:0000313" key="2">
    <source>
        <dbReference type="EMBL" id="QMW78709.1"/>
    </source>
</evidence>
<dbReference type="SUPFAM" id="SSF52096">
    <property type="entry name" value="ClpP/crotonase"/>
    <property type="match status" value="1"/>
</dbReference>